<evidence type="ECO:0000313" key="2">
    <source>
        <dbReference type="EMBL" id="MDA0161308.1"/>
    </source>
</evidence>
<dbReference type="AlphaFoldDB" id="A0A9X3S566"/>
<evidence type="ECO:0000256" key="1">
    <source>
        <dbReference type="SAM" id="MobiDB-lite"/>
    </source>
</evidence>
<organism evidence="2 3">
    <name type="scientific">Solirubrobacter ginsenosidimutans</name>
    <dbReference type="NCBI Taxonomy" id="490573"/>
    <lineage>
        <taxon>Bacteria</taxon>
        <taxon>Bacillati</taxon>
        <taxon>Actinomycetota</taxon>
        <taxon>Thermoleophilia</taxon>
        <taxon>Solirubrobacterales</taxon>
        <taxon>Solirubrobacteraceae</taxon>
        <taxon>Solirubrobacter</taxon>
    </lineage>
</organism>
<dbReference type="EMBL" id="JAPDOD010000011">
    <property type="protein sequence ID" value="MDA0161308.1"/>
    <property type="molecule type" value="Genomic_DNA"/>
</dbReference>
<dbReference type="Proteomes" id="UP001149140">
    <property type="component" value="Unassembled WGS sequence"/>
</dbReference>
<gene>
    <name evidence="2" type="ORF">OM076_13605</name>
</gene>
<feature type="region of interest" description="Disordered" evidence="1">
    <location>
        <begin position="59"/>
        <end position="92"/>
    </location>
</feature>
<dbReference type="RefSeq" id="WP_270040510.1">
    <property type="nucleotide sequence ID" value="NZ_JAPDOD010000011.1"/>
</dbReference>
<feature type="compositionally biased region" description="Basic and acidic residues" evidence="1">
    <location>
        <begin position="66"/>
        <end position="83"/>
    </location>
</feature>
<sequence>MIHFRSGVFGTYGATAEFGDAGTLVHLTNKQTSALGAVAGAVSGAGAQVQESLEQAAKISTALPGDPKRRALQDQVDEKESRLAWRRRTGRS</sequence>
<comment type="caution">
    <text evidence="2">The sequence shown here is derived from an EMBL/GenBank/DDBJ whole genome shotgun (WGS) entry which is preliminary data.</text>
</comment>
<evidence type="ECO:0000313" key="3">
    <source>
        <dbReference type="Proteomes" id="UP001149140"/>
    </source>
</evidence>
<reference evidence="2" key="1">
    <citation type="submission" date="2022-10" db="EMBL/GenBank/DDBJ databases">
        <title>The WGS of Solirubrobacter ginsenosidimutans DSM 21036.</title>
        <authorList>
            <person name="Jiang Z."/>
        </authorList>
    </citation>
    <scope>NUCLEOTIDE SEQUENCE</scope>
    <source>
        <strain evidence="2">DSM 21036</strain>
    </source>
</reference>
<proteinExistence type="predicted"/>
<protein>
    <submittedName>
        <fullName evidence="2">Uncharacterized protein</fullName>
    </submittedName>
</protein>
<name>A0A9X3S566_9ACTN</name>
<accession>A0A9X3S566</accession>
<keyword evidence="3" id="KW-1185">Reference proteome</keyword>